<dbReference type="EMBL" id="QGKW02000007">
    <property type="protein sequence ID" value="KAF2616560.1"/>
    <property type="molecule type" value="Genomic_DNA"/>
</dbReference>
<proteinExistence type="predicted"/>
<accession>A0A3N6S6Q1</accession>
<evidence type="ECO:0000313" key="2">
    <source>
        <dbReference type="Proteomes" id="UP000712281"/>
    </source>
</evidence>
<reference evidence="1" key="1">
    <citation type="submission" date="2019-12" db="EMBL/GenBank/DDBJ databases">
        <title>Genome sequencing and annotation of Brassica cretica.</title>
        <authorList>
            <person name="Studholme D.J."/>
            <person name="Sarris P.F."/>
        </authorList>
    </citation>
    <scope>NUCLEOTIDE SEQUENCE</scope>
    <source>
        <strain evidence="1">PFS-001/15</strain>
        <tissue evidence="1">Leaf</tissue>
    </source>
</reference>
<evidence type="ECO:0000313" key="1">
    <source>
        <dbReference type="EMBL" id="KAF2616560.1"/>
    </source>
</evidence>
<sequence length="116" mass="13662">MLMNRMQSTSDIQRQDMIRPVGGTKSCFILRIVFNHHHHQQSTQDWKTKMIKKRKRLFLRPVAAVCRGHEVLMSICASSLGLLQRYERPQLRNRQDVHGQVLERPMSQRPNDVSKN</sequence>
<dbReference type="AlphaFoldDB" id="A0A3N6S6Q1"/>
<name>A0A3N6S6Q1_BRACR</name>
<protein>
    <submittedName>
        <fullName evidence="1">Uncharacterized protein</fullName>
    </submittedName>
</protein>
<gene>
    <name evidence="1" type="ORF">F2Q68_00041244</name>
</gene>
<dbReference type="Proteomes" id="UP000712281">
    <property type="component" value="Unassembled WGS sequence"/>
</dbReference>
<comment type="caution">
    <text evidence="1">The sequence shown here is derived from an EMBL/GenBank/DDBJ whole genome shotgun (WGS) entry which is preliminary data.</text>
</comment>
<organism evidence="1 2">
    <name type="scientific">Brassica cretica</name>
    <name type="common">Mustard</name>
    <dbReference type="NCBI Taxonomy" id="69181"/>
    <lineage>
        <taxon>Eukaryota</taxon>
        <taxon>Viridiplantae</taxon>
        <taxon>Streptophyta</taxon>
        <taxon>Embryophyta</taxon>
        <taxon>Tracheophyta</taxon>
        <taxon>Spermatophyta</taxon>
        <taxon>Magnoliopsida</taxon>
        <taxon>eudicotyledons</taxon>
        <taxon>Gunneridae</taxon>
        <taxon>Pentapetalae</taxon>
        <taxon>rosids</taxon>
        <taxon>malvids</taxon>
        <taxon>Brassicales</taxon>
        <taxon>Brassicaceae</taxon>
        <taxon>Brassiceae</taxon>
        <taxon>Brassica</taxon>
    </lineage>
</organism>